<dbReference type="InterPro" id="IPR028978">
    <property type="entry name" value="Chorismate_lyase_/UTRA_dom_sf"/>
</dbReference>
<dbReference type="Gene3D" id="1.10.10.10">
    <property type="entry name" value="Winged helix-like DNA-binding domain superfamily/Winged helix DNA-binding domain"/>
    <property type="match status" value="1"/>
</dbReference>
<dbReference type="InterPro" id="IPR011663">
    <property type="entry name" value="UTRA"/>
</dbReference>
<evidence type="ECO:0000259" key="4">
    <source>
        <dbReference type="SMART" id="SM00345"/>
    </source>
</evidence>
<dbReference type="InterPro" id="IPR050679">
    <property type="entry name" value="Bact_HTH_transcr_reg"/>
</dbReference>
<reference evidence="6 7" key="1">
    <citation type="submission" date="2020-08" db="EMBL/GenBank/DDBJ databases">
        <authorList>
            <person name="Mo P."/>
        </authorList>
    </citation>
    <scope>NUCLEOTIDE SEQUENCE [LARGE SCALE GENOMIC DNA]</scope>
    <source>
        <strain evidence="6 7">CGMCC 4.1532</strain>
    </source>
</reference>
<dbReference type="Proteomes" id="UP000515728">
    <property type="component" value="Chromosome"/>
</dbReference>
<dbReference type="SMART" id="SM00866">
    <property type="entry name" value="UTRA"/>
    <property type="match status" value="1"/>
</dbReference>
<dbReference type="InterPro" id="IPR036388">
    <property type="entry name" value="WH-like_DNA-bd_sf"/>
</dbReference>
<protein>
    <submittedName>
        <fullName evidence="6">GntR family transcriptional regulator</fullName>
    </submittedName>
</protein>
<dbReference type="AlphaFoldDB" id="A0A7G7MQS7"/>
<keyword evidence="2" id="KW-0238">DNA-binding</keyword>
<dbReference type="PRINTS" id="PR00035">
    <property type="entry name" value="HTHGNTR"/>
</dbReference>
<feature type="domain" description="HTH gntR-type" evidence="4">
    <location>
        <begin position="24"/>
        <end position="81"/>
    </location>
</feature>
<dbReference type="SUPFAM" id="SSF46785">
    <property type="entry name" value="Winged helix' DNA-binding domain"/>
    <property type="match status" value="1"/>
</dbReference>
<dbReference type="SUPFAM" id="SSF64288">
    <property type="entry name" value="Chorismate lyase-like"/>
    <property type="match status" value="1"/>
</dbReference>
<proteinExistence type="predicted"/>
<organism evidence="6 7">
    <name type="scientific">Pseudonocardia petroleophila</name>
    <dbReference type="NCBI Taxonomy" id="37331"/>
    <lineage>
        <taxon>Bacteria</taxon>
        <taxon>Bacillati</taxon>
        <taxon>Actinomycetota</taxon>
        <taxon>Actinomycetes</taxon>
        <taxon>Pseudonocardiales</taxon>
        <taxon>Pseudonocardiaceae</taxon>
        <taxon>Pseudonocardia</taxon>
    </lineage>
</organism>
<evidence type="ECO:0000256" key="1">
    <source>
        <dbReference type="ARBA" id="ARBA00023015"/>
    </source>
</evidence>
<dbReference type="PANTHER" id="PTHR44846:SF17">
    <property type="entry name" value="GNTR-FAMILY TRANSCRIPTIONAL REGULATOR"/>
    <property type="match status" value="1"/>
</dbReference>
<dbReference type="Gene3D" id="3.40.1410.10">
    <property type="entry name" value="Chorismate lyase-like"/>
    <property type="match status" value="1"/>
</dbReference>
<dbReference type="GO" id="GO:0003677">
    <property type="term" value="F:DNA binding"/>
    <property type="evidence" value="ECO:0007669"/>
    <property type="project" value="UniProtKB-KW"/>
</dbReference>
<keyword evidence="7" id="KW-1185">Reference proteome</keyword>
<dbReference type="Pfam" id="PF00392">
    <property type="entry name" value="GntR"/>
    <property type="match status" value="1"/>
</dbReference>
<feature type="domain" description="UbiC transcription regulator-associated" evidence="5">
    <location>
        <begin position="103"/>
        <end position="241"/>
    </location>
</feature>
<dbReference type="RefSeq" id="WP_185721936.1">
    <property type="nucleotide sequence ID" value="NZ_BAAAWI010000001.1"/>
</dbReference>
<dbReference type="InterPro" id="IPR000524">
    <property type="entry name" value="Tscrpt_reg_HTH_GntR"/>
</dbReference>
<dbReference type="SMART" id="SM00345">
    <property type="entry name" value="HTH_GNTR"/>
    <property type="match status" value="1"/>
</dbReference>
<evidence type="ECO:0000313" key="7">
    <source>
        <dbReference type="Proteomes" id="UP000515728"/>
    </source>
</evidence>
<sequence length="267" mass="29485">MAGKQDRGPRSLDRASGQPLWIQLLADLRRRLDADEFTAAFPGELTLGAEYEISRHTVREALRVLREEGRVTAARGRAPRLAEPAEIQQPLGALYSLFASVEAAGLAQRSIVRTLDVRADGVIAARLGLEESTPLVYLERLRLAGADPLAVDRVWLPASLAAPLLDADFSHTGLYQEYRERCEITVTGGQESIRAVMPSDAERQLLGIGSDIATFSIERLGCSYGQPAEWRHTLVRGDRFGVTAQFSARSGYQFEMSAPHRYEGHQR</sequence>
<accession>A0A7G7MQS7</accession>
<evidence type="ECO:0000256" key="2">
    <source>
        <dbReference type="ARBA" id="ARBA00023125"/>
    </source>
</evidence>
<evidence type="ECO:0000259" key="5">
    <source>
        <dbReference type="SMART" id="SM00866"/>
    </source>
</evidence>
<dbReference type="Pfam" id="PF07702">
    <property type="entry name" value="UTRA"/>
    <property type="match status" value="1"/>
</dbReference>
<dbReference type="PANTHER" id="PTHR44846">
    <property type="entry name" value="MANNOSYL-D-GLYCERATE TRANSPORT/METABOLISM SYSTEM REPRESSOR MNGR-RELATED"/>
    <property type="match status" value="1"/>
</dbReference>
<evidence type="ECO:0000256" key="3">
    <source>
        <dbReference type="ARBA" id="ARBA00023163"/>
    </source>
</evidence>
<dbReference type="KEGG" id="ppel:H6H00_15505"/>
<name>A0A7G7MQS7_9PSEU</name>
<gene>
    <name evidence="6" type="ORF">H6H00_15505</name>
</gene>
<dbReference type="EMBL" id="CP060131">
    <property type="protein sequence ID" value="QNG55138.1"/>
    <property type="molecule type" value="Genomic_DNA"/>
</dbReference>
<dbReference type="GO" id="GO:0003700">
    <property type="term" value="F:DNA-binding transcription factor activity"/>
    <property type="evidence" value="ECO:0007669"/>
    <property type="project" value="InterPro"/>
</dbReference>
<dbReference type="GO" id="GO:0045892">
    <property type="term" value="P:negative regulation of DNA-templated transcription"/>
    <property type="evidence" value="ECO:0007669"/>
    <property type="project" value="TreeGrafter"/>
</dbReference>
<dbReference type="InterPro" id="IPR036390">
    <property type="entry name" value="WH_DNA-bd_sf"/>
</dbReference>
<evidence type="ECO:0000313" key="6">
    <source>
        <dbReference type="EMBL" id="QNG55138.1"/>
    </source>
</evidence>
<keyword evidence="3" id="KW-0804">Transcription</keyword>
<keyword evidence="1" id="KW-0805">Transcription regulation</keyword>